<dbReference type="AlphaFoldDB" id="A0AAN7SC15"/>
<dbReference type="EMBL" id="JARPUR010000007">
    <property type="protein sequence ID" value="KAK4873377.1"/>
    <property type="molecule type" value="Genomic_DNA"/>
</dbReference>
<dbReference type="GO" id="GO:0097196">
    <property type="term" value="C:Shu complex"/>
    <property type="evidence" value="ECO:0007669"/>
    <property type="project" value="TreeGrafter"/>
</dbReference>
<comment type="caution">
    <text evidence="2">The sequence shown here is derived from an EMBL/GenBank/DDBJ whole genome shotgun (WGS) entry which is preliminary data.</text>
</comment>
<feature type="chain" id="PRO_5042918567" evidence="1">
    <location>
        <begin position="20"/>
        <end position="177"/>
    </location>
</feature>
<accession>A0AAN7SC15</accession>
<evidence type="ECO:0000313" key="3">
    <source>
        <dbReference type="Proteomes" id="UP001353858"/>
    </source>
</evidence>
<protein>
    <submittedName>
        <fullName evidence="2">Uncharacterized protein</fullName>
    </submittedName>
</protein>
<proteinExistence type="predicted"/>
<organism evidence="2 3">
    <name type="scientific">Aquatica leii</name>
    <dbReference type="NCBI Taxonomy" id="1421715"/>
    <lineage>
        <taxon>Eukaryota</taxon>
        <taxon>Metazoa</taxon>
        <taxon>Ecdysozoa</taxon>
        <taxon>Arthropoda</taxon>
        <taxon>Hexapoda</taxon>
        <taxon>Insecta</taxon>
        <taxon>Pterygota</taxon>
        <taxon>Neoptera</taxon>
        <taxon>Endopterygota</taxon>
        <taxon>Coleoptera</taxon>
        <taxon>Polyphaga</taxon>
        <taxon>Elateriformia</taxon>
        <taxon>Elateroidea</taxon>
        <taxon>Lampyridae</taxon>
        <taxon>Luciolinae</taxon>
        <taxon>Aquatica</taxon>
    </lineage>
</organism>
<sequence>MYHNLKILLCVMLPEGVVSLFVVGDVMEDALFKCAVQYAEHGLHVWFVSPQPFNKLPQSATRLSQDILRLITFLYLKEESDLLTHLNRVHLWHKYPQVIIINSFETYCKDNALMNAFIVSSAFDAVSSCARRHSLKKAHLVIASRETYHNLTDMYFPRVFAFTNDDEFIGLVKNDVT</sequence>
<dbReference type="PANTHER" id="PTHR28653">
    <property type="match status" value="1"/>
</dbReference>
<evidence type="ECO:0000313" key="2">
    <source>
        <dbReference type="EMBL" id="KAK4873377.1"/>
    </source>
</evidence>
<feature type="signal peptide" evidence="1">
    <location>
        <begin position="1"/>
        <end position="19"/>
    </location>
</feature>
<keyword evidence="3" id="KW-1185">Reference proteome</keyword>
<evidence type="ECO:0000256" key="1">
    <source>
        <dbReference type="SAM" id="SignalP"/>
    </source>
</evidence>
<dbReference type="GO" id="GO:0003697">
    <property type="term" value="F:single-stranded DNA binding"/>
    <property type="evidence" value="ECO:0007669"/>
    <property type="project" value="TreeGrafter"/>
</dbReference>
<gene>
    <name evidence="2" type="ORF">RN001_015406</name>
</gene>
<reference evidence="3" key="1">
    <citation type="submission" date="2023-01" db="EMBL/GenBank/DDBJ databases">
        <title>Key to firefly adult light organ development and bioluminescence: homeobox transcription factors regulate luciferase expression and transportation to peroxisome.</title>
        <authorList>
            <person name="Fu X."/>
        </authorList>
    </citation>
    <scope>NUCLEOTIDE SEQUENCE [LARGE SCALE GENOMIC DNA]</scope>
</reference>
<name>A0AAN7SC15_9COLE</name>
<keyword evidence="1" id="KW-0732">Signal</keyword>
<dbReference type="GO" id="GO:0000724">
    <property type="term" value="P:double-strand break repair via homologous recombination"/>
    <property type="evidence" value="ECO:0007669"/>
    <property type="project" value="TreeGrafter"/>
</dbReference>
<dbReference type="Proteomes" id="UP001353858">
    <property type="component" value="Unassembled WGS sequence"/>
</dbReference>
<dbReference type="PANTHER" id="PTHR28653:SF1">
    <property type="entry name" value="ATPASE SWSAP1"/>
    <property type="match status" value="1"/>
</dbReference>